<keyword evidence="6" id="KW-0520">NAD</keyword>
<dbReference type="PIRSF" id="PIRSF000161">
    <property type="entry name" value="DHPR"/>
    <property type="match status" value="1"/>
</dbReference>
<comment type="catalytic activity">
    <reaction evidence="11">
        <text>(S)-2,3,4,5-tetrahydrodipicolinate + NAD(+) + H2O = (2S,4S)-4-hydroxy-2,3,4,5-tetrahydrodipicolinate + NADH + H(+)</text>
        <dbReference type="Rhea" id="RHEA:35323"/>
        <dbReference type="ChEBI" id="CHEBI:15377"/>
        <dbReference type="ChEBI" id="CHEBI:15378"/>
        <dbReference type="ChEBI" id="CHEBI:16845"/>
        <dbReference type="ChEBI" id="CHEBI:57540"/>
        <dbReference type="ChEBI" id="CHEBI:57945"/>
        <dbReference type="ChEBI" id="CHEBI:67139"/>
        <dbReference type="EC" id="1.17.1.8"/>
    </reaction>
</comment>
<dbReference type="Gene3D" id="3.40.50.720">
    <property type="entry name" value="NAD(P)-binding Rossmann-like Domain"/>
    <property type="match status" value="1"/>
</dbReference>
<dbReference type="PANTHER" id="PTHR20836:SF0">
    <property type="entry name" value="4-HYDROXY-TETRAHYDRODIPICOLINATE REDUCTASE 1, CHLOROPLASTIC-RELATED"/>
    <property type="match status" value="1"/>
</dbReference>
<evidence type="ECO:0000256" key="8">
    <source>
        <dbReference type="ARBA" id="ARBA00037922"/>
    </source>
</evidence>
<comment type="pathway">
    <text evidence="8">Amino-acid biosynthesis; L-lysine biosynthesis via DAP pathway; (S)-tetrahydrodipicolinate from L-aspartate: step 4/4.</text>
</comment>
<evidence type="ECO:0000256" key="2">
    <source>
        <dbReference type="ARBA" id="ARBA00022605"/>
    </source>
</evidence>
<dbReference type="KEGG" id="ark:D6B99_11545"/>
<dbReference type="EMBL" id="CP032489">
    <property type="protein sequence ID" value="AYD48172.1"/>
    <property type="molecule type" value="Genomic_DNA"/>
</dbReference>
<evidence type="ECO:0000256" key="11">
    <source>
        <dbReference type="ARBA" id="ARBA00049396"/>
    </source>
</evidence>
<sequence length="240" mass="26395">MKIALIGYGKMGKAIEEIALSKGHEIVLKIHIDNTEAFTTEAIKNADVAIEFTSPETAAENIVKCIDAGVPVVSGSTGWLGQWNKVADFIQEKNGAFLYSSNYSVGVNLFFELNKYLAALMEPYNEYNVSLEEIHHTQKKDAPSGTAITLAEQVSQSIQSKKHWVNQPSENKEDLVILSERIDPAPGTHKIKYQSEIDDIEIIHTAHNRKGFAGGAVLAAEFLLGKTGIFTMKDVLFGEK</sequence>
<evidence type="ECO:0000259" key="13">
    <source>
        <dbReference type="Pfam" id="PF01113"/>
    </source>
</evidence>
<dbReference type="SUPFAM" id="SSF51735">
    <property type="entry name" value="NAD(P)-binding Rossmann-fold domains"/>
    <property type="match status" value="1"/>
</dbReference>
<dbReference type="AlphaFoldDB" id="A0A386HR63"/>
<dbReference type="GO" id="GO:0005829">
    <property type="term" value="C:cytosol"/>
    <property type="evidence" value="ECO:0007669"/>
    <property type="project" value="TreeGrafter"/>
</dbReference>
<evidence type="ECO:0000313" key="16">
    <source>
        <dbReference type="Proteomes" id="UP000266118"/>
    </source>
</evidence>
<evidence type="ECO:0000313" key="15">
    <source>
        <dbReference type="EMBL" id="AYD48172.1"/>
    </source>
</evidence>
<dbReference type="RefSeq" id="WP_119988508.1">
    <property type="nucleotide sequence ID" value="NZ_CP032489.1"/>
</dbReference>
<feature type="domain" description="Dihydrodipicolinate reductase N-terminal" evidence="13">
    <location>
        <begin position="1"/>
        <end position="103"/>
    </location>
</feature>
<evidence type="ECO:0000256" key="12">
    <source>
        <dbReference type="NCBIfam" id="TIGR00036"/>
    </source>
</evidence>
<dbReference type="InterPro" id="IPR023940">
    <property type="entry name" value="DHDPR_bac"/>
</dbReference>
<dbReference type="InterPro" id="IPR036291">
    <property type="entry name" value="NAD(P)-bd_dom_sf"/>
</dbReference>
<protein>
    <recommendedName>
        <fullName evidence="9 12">4-hydroxy-tetrahydrodipicolinate reductase</fullName>
        <ecNumber evidence="9 12">1.17.1.8</ecNumber>
    </recommendedName>
</protein>
<keyword evidence="7" id="KW-0457">Lysine biosynthesis</keyword>
<organism evidence="15 16">
    <name type="scientific">Arachidicoccus soli</name>
    <dbReference type="NCBI Taxonomy" id="2341117"/>
    <lineage>
        <taxon>Bacteria</taxon>
        <taxon>Pseudomonadati</taxon>
        <taxon>Bacteroidota</taxon>
        <taxon>Chitinophagia</taxon>
        <taxon>Chitinophagales</taxon>
        <taxon>Chitinophagaceae</taxon>
        <taxon>Arachidicoccus</taxon>
    </lineage>
</organism>
<evidence type="ECO:0000256" key="4">
    <source>
        <dbReference type="ARBA" id="ARBA00022915"/>
    </source>
</evidence>
<dbReference type="EC" id="1.17.1.8" evidence="9 12"/>
<dbReference type="OrthoDB" id="9790352at2"/>
<evidence type="ECO:0000256" key="7">
    <source>
        <dbReference type="ARBA" id="ARBA00023154"/>
    </source>
</evidence>
<evidence type="ECO:0000256" key="9">
    <source>
        <dbReference type="ARBA" id="ARBA00038983"/>
    </source>
</evidence>
<evidence type="ECO:0000256" key="1">
    <source>
        <dbReference type="ARBA" id="ARBA00006642"/>
    </source>
</evidence>
<evidence type="ECO:0000256" key="10">
    <source>
        <dbReference type="ARBA" id="ARBA00049080"/>
    </source>
</evidence>
<keyword evidence="2" id="KW-0028">Amino-acid biosynthesis</keyword>
<comment type="similarity">
    <text evidence="1">Belongs to the DapB family.</text>
</comment>
<evidence type="ECO:0000256" key="3">
    <source>
        <dbReference type="ARBA" id="ARBA00022857"/>
    </source>
</evidence>
<evidence type="ECO:0000256" key="5">
    <source>
        <dbReference type="ARBA" id="ARBA00023002"/>
    </source>
</evidence>
<name>A0A386HR63_9BACT</name>
<keyword evidence="4" id="KW-0220">Diaminopimelate biosynthesis</keyword>
<feature type="domain" description="Dihydrodipicolinate reductase C-terminal" evidence="14">
    <location>
        <begin position="106"/>
        <end position="236"/>
    </location>
</feature>
<dbReference type="InterPro" id="IPR022663">
    <property type="entry name" value="DapB_C"/>
</dbReference>
<reference evidence="15 16" key="1">
    <citation type="submission" date="2018-09" db="EMBL/GenBank/DDBJ databases">
        <title>Arachidicoccus sp. nov., a bacterium isolated from soil.</title>
        <authorList>
            <person name="Weon H.-Y."/>
            <person name="Kwon S.-W."/>
            <person name="Lee S.A."/>
        </authorList>
    </citation>
    <scope>NUCLEOTIDE SEQUENCE [LARGE SCALE GENOMIC DNA]</scope>
    <source>
        <strain evidence="15 16">KIS59-12</strain>
    </source>
</reference>
<dbReference type="Gene3D" id="3.30.360.10">
    <property type="entry name" value="Dihydrodipicolinate Reductase, domain 2"/>
    <property type="match status" value="1"/>
</dbReference>
<dbReference type="CDD" id="cd02274">
    <property type="entry name" value="DHDPR_N"/>
    <property type="match status" value="1"/>
</dbReference>
<dbReference type="InterPro" id="IPR000846">
    <property type="entry name" value="DapB_N"/>
</dbReference>
<keyword evidence="5 15" id="KW-0560">Oxidoreductase</keyword>
<dbReference type="Proteomes" id="UP000266118">
    <property type="component" value="Chromosome"/>
</dbReference>
<dbReference type="GO" id="GO:0009089">
    <property type="term" value="P:lysine biosynthetic process via diaminopimelate"/>
    <property type="evidence" value="ECO:0007669"/>
    <property type="project" value="UniProtKB-UniRule"/>
</dbReference>
<dbReference type="PANTHER" id="PTHR20836">
    <property type="entry name" value="DIHYDRODIPICOLINATE REDUCTASE"/>
    <property type="match status" value="1"/>
</dbReference>
<dbReference type="NCBIfam" id="TIGR00036">
    <property type="entry name" value="dapB"/>
    <property type="match status" value="1"/>
</dbReference>
<gene>
    <name evidence="15" type="primary">dapB</name>
    <name evidence="15" type="ORF">D6B99_11545</name>
</gene>
<dbReference type="Pfam" id="PF05173">
    <property type="entry name" value="DapB_C"/>
    <property type="match status" value="1"/>
</dbReference>
<comment type="catalytic activity">
    <reaction evidence="10">
        <text>(S)-2,3,4,5-tetrahydrodipicolinate + NADP(+) + H2O = (2S,4S)-4-hydroxy-2,3,4,5-tetrahydrodipicolinate + NADPH + H(+)</text>
        <dbReference type="Rhea" id="RHEA:35331"/>
        <dbReference type="ChEBI" id="CHEBI:15377"/>
        <dbReference type="ChEBI" id="CHEBI:15378"/>
        <dbReference type="ChEBI" id="CHEBI:16845"/>
        <dbReference type="ChEBI" id="CHEBI:57783"/>
        <dbReference type="ChEBI" id="CHEBI:58349"/>
        <dbReference type="ChEBI" id="CHEBI:67139"/>
        <dbReference type="EC" id="1.17.1.8"/>
    </reaction>
</comment>
<dbReference type="GO" id="GO:0019877">
    <property type="term" value="P:diaminopimelate biosynthetic process"/>
    <property type="evidence" value="ECO:0007669"/>
    <property type="project" value="UniProtKB-KW"/>
</dbReference>
<evidence type="ECO:0000256" key="6">
    <source>
        <dbReference type="ARBA" id="ARBA00023027"/>
    </source>
</evidence>
<dbReference type="SUPFAM" id="SSF55347">
    <property type="entry name" value="Glyceraldehyde-3-phosphate dehydrogenase-like, C-terminal domain"/>
    <property type="match status" value="1"/>
</dbReference>
<dbReference type="GO" id="GO:0008839">
    <property type="term" value="F:4-hydroxy-tetrahydrodipicolinate reductase"/>
    <property type="evidence" value="ECO:0007669"/>
    <property type="project" value="UniProtKB-UniRule"/>
</dbReference>
<accession>A0A386HR63</accession>
<proteinExistence type="inferred from homology"/>
<keyword evidence="3" id="KW-0521">NADP</keyword>
<evidence type="ECO:0000259" key="14">
    <source>
        <dbReference type="Pfam" id="PF05173"/>
    </source>
</evidence>
<keyword evidence="16" id="KW-1185">Reference proteome</keyword>
<dbReference type="Pfam" id="PF01113">
    <property type="entry name" value="DapB_N"/>
    <property type="match status" value="1"/>
</dbReference>